<accession>A0A3E2TW53</accession>
<dbReference type="RefSeq" id="WP_113621484.1">
    <property type="nucleotide sequence ID" value="NZ_CP030777.1"/>
</dbReference>
<dbReference type="Proteomes" id="UP000260783">
    <property type="component" value="Unassembled WGS sequence"/>
</dbReference>
<dbReference type="EMBL" id="QVEW01000009">
    <property type="protein sequence ID" value="RGB96820.1"/>
    <property type="molecule type" value="Genomic_DNA"/>
</dbReference>
<evidence type="ECO:0000313" key="4">
    <source>
        <dbReference type="Proteomes" id="UP000260782"/>
    </source>
</evidence>
<dbReference type="PROSITE" id="PS50105">
    <property type="entry name" value="SAM_DOMAIN"/>
    <property type="match status" value="1"/>
</dbReference>
<dbReference type="InterPro" id="IPR011646">
    <property type="entry name" value="KAP_P-loop"/>
</dbReference>
<dbReference type="Pfam" id="PF07693">
    <property type="entry name" value="KAP_NTPase"/>
    <property type="match status" value="1"/>
</dbReference>
<comment type="caution">
    <text evidence="2">The sequence shown here is derived from an EMBL/GenBank/DDBJ whole genome shotgun (WGS) entry which is preliminary data.</text>
</comment>
<dbReference type="PANTHER" id="PTHR22674">
    <property type="entry name" value="NTPASE, KAP FAMILY P-LOOP DOMAIN-CONTAINING 1"/>
    <property type="match status" value="1"/>
</dbReference>
<dbReference type="AlphaFoldDB" id="A0A3E2TW53"/>
<proteinExistence type="predicted"/>
<evidence type="ECO:0000313" key="5">
    <source>
        <dbReference type="Proteomes" id="UP000260783"/>
    </source>
</evidence>
<dbReference type="SUPFAM" id="SSF52540">
    <property type="entry name" value="P-loop containing nucleoside triphosphate hydrolases"/>
    <property type="match status" value="1"/>
</dbReference>
<evidence type="ECO:0000313" key="2">
    <source>
        <dbReference type="EMBL" id="RGB85069.1"/>
    </source>
</evidence>
<gene>
    <name evidence="3" type="ORF">DWZ04_09275</name>
    <name evidence="2" type="ORF">DWZ25_09175</name>
</gene>
<reference evidence="4 5" key="1">
    <citation type="submission" date="2018-08" db="EMBL/GenBank/DDBJ databases">
        <title>A genome reference for cultivated species of the human gut microbiota.</title>
        <authorList>
            <person name="Zou Y."/>
            <person name="Xue W."/>
            <person name="Luo G."/>
        </authorList>
    </citation>
    <scope>NUCLEOTIDE SEQUENCE [LARGE SCALE GENOMIC DNA]</scope>
    <source>
        <strain evidence="3 5">AF29-11BH</strain>
        <strain evidence="2 4">AF31-14AC</strain>
    </source>
</reference>
<evidence type="ECO:0000313" key="3">
    <source>
        <dbReference type="EMBL" id="RGB96820.1"/>
    </source>
</evidence>
<organism evidence="2 4">
    <name type="scientific">Faecalibacterium prausnitzii</name>
    <dbReference type="NCBI Taxonomy" id="853"/>
    <lineage>
        <taxon>Bacteria</taxon>
        <taxon>Bacillati</taxon>
        <taxon>Bacillota</taxon>
        <taxon>Clostridia</taxon>
        <taxon>Eubacteriales</taxon>
        <taxon>Oscillospiraceae</taxon>
        <taxon>Faecalibacterium</taxon>
    </lineage>
</organism>
<sequence>MWLDNASEVDILFYEPYANVIADISQNPNYKPLTIGVFGVWGAGKSTLLKLIKQKIDEKAQKKEKTLCININAWMFEGYEDAKVALMEALLREIKEHKDIPSKVKDGISKLLKKLDLFKLATKAVSVGAPLIASAATGNPVPFMISISTNAEAIGESVKNTANAVQSIRDDYIKTDEVNDENSVVNNVRKFREEFQKALEDDAIENIIVLIDDLDRCQPDRIIETLEAIKLFLSVEKMTFIIAADENVIQYAIRKKYPPIENYTVNLDKEYIEKIIQLPIYIPELSSKDIENYLMFLVVQEYCPKEQFKAFLEKIKKEKLLISDDAIDVQKIKEKAMEFIGDENKRKFEETVDVIAGIKAIVAGNLKGNPRQTKRFLNTYITKKKLAELYFGTDEGALDTRVLAKLLVLQKLDNDLFIQLNEWNKRFTTENEEFKAMLECIESPDNENEKFKAWNVPSIIKWVESEPKHLEKIRLDRYFYLTRESLKKADVDISTLSAAAKDVLEHIGRAARGLMPQIVEKIAALNAVDQSKVFEVVTPKIKKGEIEFYIIRSLFVNFEAYRDKICNALEGYSKKITLGSVPAIREMRAADLKKVDDLLATWEKSGILEKKIIEEIKKEGK</sequence>
<dbReference type="PANTHER" id="PTHR22674:SF6">
    <property type="entry name" value="NTPASE KAP FAMILY P-LOOP DOMAIN-CONTAINING PROTEIN 1"/>
    <property type="match status" value="1"/>
</dbReference>
<feature type="domain" description="SAM" evidence="1">
    <location>
        <begin position="454"/>
        <end position="528"/>
    </location>
</feature>
<name>A0A3E2TW53_9FIRM</name>
<evidence type="ECO:0000259" key="1">
    <source>
        <dbReference type="PROSITE" id="PS50105"/>
    </source>
</evidence>
<protein>
    <recommendedName>
        <fullName evidence="1">SAM domain-containing protein</fullName>
    </recommendedName>
</protein>
<dbReference type="Gene3D" id="3.40.50.300">
    <property type="entry name" value="P-loop containing nucleotide triphosphate hydrolases"/>
    <property type="match status" value="1"/>
</dbReference>
<dbReference type="InterPro" id="IPR052754">
    <property type="entry name" value="NTPase_KAP_P-loop"/>
</dbReference>
<dbReference type="InterPro" id="IPR001660">
    <property type="entry name" value="SAM"/>
</dbReference>
<dbReference type="EMBL" id="QVES01000009">
    <property type="protein sequence ID" value="RGB85069.1"/>
    <property type="molecule type" value="Genomic_DNA"/>
</dbReference>
<dbReference type="Proteomes" id="UP000260782">
    <property type="component" value="Unassembled WGS sequence"/>
</dbReference>
<dbReference type="InterPro" id="IPR027417">
    <property type="entry name" value="P-loop_NTPase"/>
</dbReference>